<keyword evidence="2 12" id="KW-0645">Protease</keyword>
<dbReference type="Gene3D" id="1.10.10.1940">
    <property type="match status" value="1"/>
</dbReference>
<comment type="cofactor">
    <cofactor evidence="12 13">
        <name>Zn(2+)</name>
        <dbReference type="ChEBI" id="CHEBI:29105"/>
    </cofactor>
    <text evidence="12 13">Binds 1 zinc ion per subunit.</text>
</comment>
<dbReference type="RefSeq" id="XP_038069083.1">
    <property type="nucleotide sequence ID" value="XM_038213155.1"/>
</dbReference>
<evidence type="ECO:0000256" key="9">
    <source>
        <dbReference type="ARBA" id="ARBA00023157"/>
    </source>
</evidence>
<evidence type="ECO:0000256" key="8">
    <source>
        <dbReference type="ARBA" id="ARBA00023145"/>
    </source>
</evidence>
<evidence type="ECO:0000256" key="12">
    <source>
        <dbReference type="PROSITE-ProRule" id="PRU01211"/>
    </source>
</evidence>
<dbReference type="SMART" id="SM00235">
    <property type="entry name" value="ZnMc"/>
    <property type="match status" value="1"/>
</dbReference>
<dbReference type="GO" id="GO:0006508">
    <property type="term" value="P:proteolysis"/>
    <property type="evidence" value="ECO:0007669"/>
    <property type="project" value="UniProtKB-KW"/>
</dbReference>
<accession>A0A914AZI5</accession>
<dbReference type="PROSITE" id="PS51670">
    <property type="entry name" value="SHKT"/>
    <property type="match status" value="2"/>
</dbReference>
<evidence type="ECO:0000313" key="16">
    <source>
        <dbReference type="EnsemblMetazoa" id="XP_038069083.1"/>
    </source>
</evidence>
<feature type="active site" evidence="12">
    <location>
        <position position="216"/>
    </location>
</feature>
<dbReference type="GO" id="GO:0004222">
    <property type="term" value="F:metalloendopeptidase activity"/>
    <property type="evidence" value="ECO:0007669"/>
    <property type="project" value="UniProtKB-UniRule"/>
</dbReference>
<dbReference type="PRINTS" id="PR00480">
    <property type="entry name" value="ASTACIN"/>
</dbReference>
<keyword evidence="5 12" id="KW-0378">Hydrolase</keyword>
<evidence type="ECO:0000256" key="5">
    <source>
        <dbReference type="ARBA" id="ARBA00022801"/>
    </source>
</evidence>
<evidence type="ECO:0000256" key="11">
    <source>
        <dbReference type="PROSITE-ProRule" id="PRU01005"/>
    </source>
</evidence>
<feature type="domain" description="ShKT" evidence="14">
    <location>
        <begin position="360"/>
        <end position="393"/>
    </location>
</feature>
<dbReference type="SUPFAM" id="SSF55486">
    <property type="entry name" value="Metalloproteases ('zincins'), catalytic domain"/>
    <property type="match status" value="1"/>
</dbReference>
<proteinExistence type="predicted"/>
<dbReference type="FunFam" id="3.40.390.10:FF:000015">
    <property type="entry name" value="Meprin A subunit"/>
    <property type="match status" value="1"/>
</dbReference>
<keyword evidence="6 12" id="KW-0862">Zinc</keyword>
<keyword evidence="9" id="KW-1015">Disulfide bond</keyword>
<keyword evidence="8" id="KW-0865">Zymogen</keyword>
<feature type="domain" description="ShKT" evidence="14">
    <location>
        <begin position="316"/>
        <end position="352"/>
    </location>
</feature>
<dbReference type="GO" id="GO:0008270">
    <property type="term" value="F:zinc ion binding"/>
    <property type="evidence" value="ECO:0007669"/>
    <property type="project" value="UniProtKB-UniRule"/>
</dbReference>
<evidence type="ECO:0000256" key="13">
    <source>
        <dbReference type="RuleBase" id="RU361183"/>
    </source>
</evidence>
<dbReference type="Proteomes" id="UP000887568">
    <property type="component" value="Unplaced"/>
</dbReference>
<sequence>MEPNVCTMRTAVCVLLLHVFAAVAYPVDSSDWHSGYSEASSHGSSDVLQSSTNQDTIEIAFEDTAFEEPWNISNSSEMVAMELILLENESAPNEIKHWLVEGDIMTVHTHHGNTQASHDVNKRNALRDRSKRWPQGVVPYTIDDSYDATSRGKIVATFKIFHRNSCIRFVSRTNETDYIHILPKDGCWSYVGRSGGSQELSLNETCLSNQGTIAHELMHALGFGHEHNRPDRDEFVTIHWDNIKSGERHNFQKYDQSTLDHLNTTYDFRSVMHFNKKAFSKNDEPTIVPDPTDEIIGNREGLSATDKLELSRYYNCSCQDMDSRCRQWARSGSCETNRSYMFTYCQMSCRICGPGSGRRCMDKSDYCSLWKDQGHCETTRSMRRECKRTCGFCTSRRQE</sequence>
<evidence type="ECO:0000256" key="3">
    <source>
        <dbReference type="ARBA" id="ARBA00022723"/>
    </source>
</evidence>
<dbReference type="CDD" id="cd04280">
    <property type="entry name" value="ZnMc_astacin_like"/>
    <property type="match status" value="1"/>
</dbReference>
<dbReference type="Gene3D" id="3.40.390.10">
    <property type="entry name" value="Collagenase (Catalytic Domain)"/>
    <property type="match status" value="1"/>
</dbReference>
<dbReference type="SMART" id="SM00254">
    <property type="entry name" value="ShKT"/>
    <property type="match status" value="2"/>
</dbReference>
<evidence type="ECO:0000259" key="15">
    <source>
        <dbReference type="PROSITE" id="PS51864"/>
    </source>
</evidence>
<dbReference type="GeneID" id="119738310"/>
<evidence type="ECO:0000256" key="2">
    <source>
        <dbReference type="ARBA" id="ARBA00022670"/>
    </source>
</evidence>
<dbReference type="InterPro" id="IPR001506">
    <property type="entry name" value="Peptidase_M12A"/>
</dbReference>
<keyword evidence="7 12" id="KW-0482">Metalloprotease</keyword>
<dbReference type="Pfam" id="PF01549">
    <property type="entry name" value="ShK"/>
    <property type="match status" value="2"/>
</dbReference>
<dbReference type="OrthoDB" id="291007at2759"/>
<dbReference type="Pfam" id="PF01400">
    <property type="entry name" value="Astacin"/>
    <property type="match status" value="1"/>
</dbReference>
<dbReference type="PANTHER" id="PTHR10127">
    <property type="entry name" value="DISCOIDIN, CUB, EGF, LAMININ , AND ZINC METALLOPROTEASE DOMAIN CONTAINING"/>
    <property type="match status" value="1"/>
</dbReference>
<organism evidence="16 17">
    <name type="scientific">Patiria miniata</name>
    <name type="common">Bat star</name>
    <name type="synonym">Asterina miniata</name>
    <dbReference type="NCBI Taxonomy" id="46514"/>
    <lineage>
        <taxon>Eukaryota</taxon>
        <taxon>Metazoa</taxon>
        <taxon>Echinodermata</taxon>
        <taxon>Eleutherozoa</taxon>
        <taxon>Asterozoa</taxon>
        <taxon>Asteroidea</taxon>
        <taxon>Valvatacea</taxon>
        <taxon>Valvatida</taxon>
        <taxon>Asterinidae</taxon>
        <taxon>Patiria</taxon>
    </lineage>
</organism>
<keyword evidence="17" id="KW-1185">Reference proteome</keyword>
<evidence type="ECO:0000256" key="10">
    <source>
        <dbReference type="ARBA" id="ARBA00023180"/>
    </source>
</evidence>
<evidence type="ECO:0000256" key="4">
    <source>
        <dbReference type="ARBA" id="ARBA00022729"/>
    </source>
</evidence>
<feature type="binding site" evidence="12">
    <location>
        <position position="215"/>
    </location>
    <ligand>
        <name>Zn(2+)</name>
        <dbReference type="ChEBI" id="CHEBI:29105"/>
        <note>catalytic</note>
    </ligand>
</feature>
<comment type="function">
    <text evidence="1">Metalloprotease.</text>
</comment>
<feature type="binding site" evidence="12">
    <location>
        <position position="225"/>
    </location>
    <ligand>
        <name>Zn(2+)</name>
        <dbReference type="ChEBI" id="CHEBI:29105"/>
        <note>catalytic</note>
    </ligand>
</feature>
<dbReference type="InterPro" id="IPR006026">
    <property type="entry name" value="Peptidase_Metallo"/>
</dbReference>
<dbReference type="OMA" id="NAIRNTH"/>
<dbReference type="InterPro" id="IPR034035">
    <property type="entry name" value="Astacin-like_dom"/>
</dbReference>
<keyword evidence="4 13" id="KW-0732">Signal</keyword>
<protein>
    <recommendedName>
        <fullName evidence="13">Metalloendopeptidase</fullName>
        <ecNumber evidence="13">3.4.24.-</ecNumber>
    </recommendedName>
</protein>
<keyword evidence="3 12" id="KW-0479">Metal-binding</keyword>
<feature type="binding site" evidence="12">
    <location>
        <position position="219"/>
    </location>
    <ligand>
        <name>Zn(2+)</name>
        <dbReference type="ChEBI" id="CHEBI:29105"/>
        <note>catalytic</note>
    </ligand>
</feature>
<feature type="signal peptide" evidence="13">
    <location>
        <begin position="1"/>
        <end position="24"/>
    </location>
</feature>
<evidence type="ECO:0000256" key="7">
    <source>
        <dbReference type="ARBA" id="ARBA00023049"/>
    </source>
</evidence>
<dbReference type="EC" id="3.4.24.-" evidence="13"/>
<evidence type="ECO:0000313" key="17">
    <source>
        <dbReference type="Proteomes" id="UP000887568"/>
    </source>
</evidence>
<dbReference type="EnsemblMetazoa" id="XM_038213155.1">
    <property type="protein sequence ID" value="XP_038069083.1"/>
    <property type="gene ID" value="LOC119738310"/>
</dbReference>
<keyword evidence="10" id="KW-0325">Glycoprotein</keyword>
<dbReference type="PANTHER" id="PTHR10127:SF780">
    <property type="entry name" value="METALLOENDOPEPTIDASE"/>
    <property type="match status" value="1"/>
</dbReference>
<feature type="domain" description="Peptidase M12A" evidence="15">
    <location>
        <begin position="124"/>
        <end position="317"/>
    </location>
</feature>
<comment type="caution">
    <text evidence="11">Lacks conserved residue(s) required for the propagation of feature annotation.</text>
</comment>
<dbReference type="PROSITE" id="PS51864">
    <property type="entry name" value="ASTACIN"/>
    <property type="match status" value="1"/>
</dbReference>
<evidence type="ECO:0000256" key="1">
    <source>
        <dbReference type="ARBA" id="ARBA00002657"/>
    </source>
</evidence>
<feature type="chain" id="PRO_5038160300" description="Metalloendopeptidase" evidence="13">
    <location>
        <begin position="25"/>
        <end position="399"/>
    </location>
</feature>
<reference evidence="16" key="1">
    <citation type="submission" date="2022-11" db="UniProtKB">
        <authorList>
            <consortium name="EnsemblMetazoa"/>
        </authorList>
    </citation>
    <scope>IDENTIFICATION</scope>
</reference>
<dbReference type="InterPro" id="IPR024079">
    <property type="entry name" value="MetalloPept_cat_dom_sf"/>
</dbReference>
<dbReference type="InterPro" id="IPR003582">
    <property type="entry name" value="ShKT_dom"/>
</dbReference>
<evidence type="ECO:0000256" key="6">
    <source>
        <dbReference type="ARBA" id="ARBA00022833"/>
    </source>
</evidence>
<evidence type="ECO:0000259" key="14">
    <source>
        <dbReference type="PROSITE" id="PS51670"/>
    </source>
</evidence>
<dbReference type="AlphaFoldDB" id="A0A914AZI5"/>
<name>A0A914AZI5_PATMI</name>